<dbReference type="CDD" id="cd00060">
    <property type="entry name" value="FHA"/>
    <property type="match status" value="1"/>
</dbReference>
<dbReference type="PANTHER" id="PTHR23308">
    <property type="entry name" value="NUCLEAR INHIBITOR OF PROTEIN PHOSPHATASE-1"/>
    <property type="match status" value="1"/>
</dbReference>
<dbReference type="EMBL" id="DSOK01000403">
    <property type="protein sequence ID" value="HEN16699.1"/>
    <property type="molecule type" value="Genomic_DNA"/>
</dbReference>
<organism evidence="3">
    <name type="scientific">Schlesneria paludicola</name>
    <dbReference type="NCBI Taxonomy" id="360056"/>
    <lineage>
        <taxon>Bacteria</taxon>
        <taxon>Pseudomonadati</taxon>
        <taxon>Planctomycetota</taxon>
        <taxon>Planctomycetia</taxon>
        <taxon>Planctomycetales</taxon>
        <taxon>Planctomycetaceae</taxon>
        <taxon>Schlesneria</taxon>
    </lineage>
</organism>
<feature type="compositionally biased region" description="Basic and acidic residues" evidence="1">
    <location>
        <begin position="162"/>
        <end position="171"/>
    </location>
</feature>
<evidence type="ECO:0000256" key="1">
    <source>
        <dbReference type="SAM" id="MobiDB-lite"/>
    </source>
</evidence>
<dbReference type="SUPFAM" id="SSF49879">
    <property type="entry name" value="SMAD/FHA domain"/>
    <property type="match status" value="1"/>
</dbReference>
<protein>
    <submittedName>
        <fullName evidence="3">FHA domain-containing protein</fullName>
    </submittedName>
</protein>
<dbReference type="AlphaFoldDB" id="A0A7C2K1S2"/>
<dbReference type="InterPro" id="IPR050923">
    <property type="entry name" value="Cell_Proc_Reg/RNA_Proc"/>
</dbReference>
<feature type="domain" description="FHA" evidence="2">
    <location>
        <begin position="21"/>
        <end position="70"/>
    </location>
</feature>
<dbReference type="InterPro" id="IPR008984">
    <property type="entry name" value="SMAD_FHA_dom_sf"/>
</dbReference>
<dbReference type="Gene3D" id="2.60.200.20">
    <property type="match status" value="1"/>
</dbReference>
<sequence length="171" mass="18997">MYGQLLPVRGGDPIPLLKTRLVVGRRDRCDIVLDFPNVSSQHSELEFRNGYWCVRDLNSSNGTKVNGERVLEKFLQPGDTIAFAKHAFEIDYTPDPTAPPPPEEVDPFAIGLLEKAGLGGGDRGRPQRPSATNSNRPQPKPKPALPENPDDHDRALQWLMDDTPHEPDADQ</sequence>
<evidence type="ECO:0000259" key="2">
    <source>
        <dbReference type="PROSITE" id="PS50006"/>
    </source>
</evidence>
<feature type="region of interest" description="Disordered" evidence="1">
    <location>
        <begin position="92"/>
        <end position="171"/>
    </location>
</feature>
<reference evidence="3" key="1">
    <citation type="journal article" date="2020" name="mSystems">
        <title>Genome- and Community-Level Interaction Insights into Carbon Utilization and Element Cycling Functions of Hydrothermarchaeota in Hydrothermal Sediment.</title>
        <authorList>
            <person name="Zhou Z."/>
            <person name="Liu Y."/>
            <person name="Xu W."/>
            <person name="Pan J."/>
            <person name="Luo Z.H."/>
            <person name="Li M."/>
        </authorList>
    </citation>
    <scope>NUCLEOTIDE SEQUENCE [LARGE SCALE GENOMIC DNA]</scope>
    <source>
        <strain evidence="3">SpSt-339</strain>
    </source>
</reference>
<gene>
    <name evidence="3" type="ORF">ENQ76_14660</name>
</gene>
<evidence type="ECO:0000313" key="3">
    <source>
        <dbReference type="EMBL" id="HEN16699.1"/>
    </source>
</evidence>
<dbReference type="SMART" id="SM00240">
    <property type="entry name" value="FHA"/>
    <property type="match status" value="1"/>
</dbReference>
<name>A0A7C2K1S2_9PLAN</name>
<dbReference type="PROSITE" id="PS50006">
    <property type="entry name" value="FHA_DOMAIN"/>
    <property type="match status" value="1"/>
</dbReference>
<comment type="caution">
    <text evidence="3">The sequence shown here is derived from an EMBL/GenBank/DDBJ whole genome shotgun (WGS) entry which is preliminary data.</text>
</comment>
<dbReference type="Pfam" id="PF00498">
    <property type="entry name" value="FHA"/>
    <property type="match status" value="1"/>
</dbReference>
<proteinExistence type="predicted"/>
<dbReference type="InterPro" id="IPR000253">
    <property type="entry name" value="FHA_dom"/>
</dbReference>
<accession>A0A7C2K1S2</accession>